<dbReference type="EMBL" id="JAUEPT010000023">
    <property type="protein sequence ID" value="KAK0443240.1"/>
    <property type="molecule type" value="Genomic_DNA"/>
</dbReference>
<feature type="non-terminal residue" evidence="1">
    <location>
        <position position="1"/>
    </location>
</feature>
<dbReference type="Proteomes" id="UP001175226">
    <property type="component" value="Unassembled WGS sequence"/>
</dbReference>
<comment type="caution">
    <text evidence="1">The sequence shown here is derived from an EMBL/GenBank/DDBJ whole genome shotgun (WGS) entry which is preliminary data.</text>
</comment>
<dbReference type="AlphaFoldDB" id="A0AA39MRK7"/>
<proteinExistence type="predicted"/>
<dbReference type="Gene3D" id="3.60.130.30">
    <property type="match status" value="1"/>
</dbReference>
<name>A0AA39MRK7_9AGAR</name>
<evidence type="ECO:0000313" key="2">
    <source>
        <dbReference type="Proteomes" id="UP001175226"/>
    </source>
</evidence>
<accession>A0AA39MRK7</accession>
<evidence type="ECO:0000313" key="1">
    <source>
        <dbReference type="EMBL" id="KAK0443240.1"/>
    </source>
</evidence>
<reference evidence="1" key="1">
    <citation type="submission" date="2023-06" db="EMBL/GenBank/DDBJ databases">
        <authorList>
            <consortium name="Lawrence Berkeley National Laboratory"/>
            <person name="Ahrendt S."/>
            <person name="Sahu N."/>
            <person name="Indic B."/>
            <person name="Wong-Bajracharya J."/>
            <person name="Merenyi Z."/>
            <person name="Ke H.-M."/>
            <person name="Monk M."/>
            <person name="Kocsube S."/>
            <person name="Drula E."/>
            <person name="Lipzen A."/>
            <person name="Balint B."/>
            <person name="Henrissat B."/>
            <person name="Andreopoulos B."/>
            <person name="Martin F.M."/>
            <person name="Harder C.B."/>
            <person name="Rigling D."/>
            <person name="Ford K.L."/>
            <person name="Foster G.D."/>
            <person name="Pangilinan J."/>
            <person name="Papanicolaou A."/>
            <person name="Barry K."/>
            <person name="LaButti K."/>
            <person name="Viragh M."/>
            <person name="Koriabine M."/>
            <person name="Yan M."/>
            <person name="Riley R."/>
            <person name="Champramary S."/>
            <person name="Plett K.L."/>
            <person name="Tsai I.J."/>
            <person name="Slot J."/>
            <person name="Sipos G."/>
            <person name="Plett J."/>
            <person name="Nagy L.G."/>
            <person name="Grigoriev I.V."/>
        </authorList>
    </citation>
    <scope>NUCLEOTIDE SEQUENCE</scope>
    <source>
        <strain evidence="1">FPL87.14</strain>
    </source>
</reference>
<protein>
    <submittedName>
        <fullName evidence="1">Uncharacterized protein</fullName>
    </submittedName>
</protein>
<gene>
    <name evidence="1" type="ORF">EV421DRAFT_1710167</name>
</gene>
<organism evidence="1 2">
    <name type="scientific">Armillaria borealis</name>
    <dbReference type="NCBI Taxonomy" id="47425"/>
    <lineage>
        <taxon>Eukaryota</taxon>
        <taxon>Fungi</taxon>
        <taxon>Dikarya</taxon>
        <taxon>Basidiomycota</taxon>
        <taxon>Agaricomycotina</taxon>
        <taxon>Agaricomycetes</taxon>
        <taxon>Agaricomycetidae</taxon>
        <taxon>Agaricales</taxon>
        <taxon>Marasmiineae</taxon>
        <taxon>Physalacriaceae</taxon>
        <taxon>Armillaria</taxon>
    </lineage>
</organism>
<keyword evidence="2" id="KW-1185">Reference proteome</keyword>
<sequence>IVDNKGRIVAVIAGQLHDPSYSAACMDAHDEIMQEGAAANFRKASSHRRGRFPAVNVGISYGKGQRVPLRLQNGALAAIVNRLVGSEALRIISRAPRLHRHYEEHLTALYGKLPQLRPNFPRSTFPCAAFNFGGSVWTFKHCDILNCPYGWCAITALGHFDHTRGAHLILWELKLFIQFPHAATTFIPSATLTHSNTPPAEGDSRTSFTQFLAGGILRWVDNGFHTEKEMAAQDPTAYAKMQKSKASWWDMGLGLLSMLDEILEPVV</sequence>